<protein>
    <submittedName>
        <fullName evidence="1">Uncharacterized protein</fullName>
    </submittedName>
</protein>
<name>A0A699X956_TANCI</name>
<dbReference type="AlphaFoldDB" id="A0A699X956"/>
<sequence>QILLGTLTGDEHQPSIRRLDACADEVSLHVVSIALVVQSARHWSWDDAARYSPDVAEGE</sequence>
<evidence type="ECO:0000313" key="1">
    <source>
        <dbReference type="EMBL" id="GFD54366.1"/>
    </source>
</evidence>
<dbReference type="EMBL" id="BKCJ011805105">
    <property type="protein sequence ID" value="GFD54366.1"/>
    <property type="molecule type" value="Genomic_DNA"/>
</dbReference>
<comment type="caution">
    <text evidence="1">The sequence shown here is derived from an EMBL/GenBank/DDBJ whole genome shotgun (WGS) entry which is preliminary data.</text>
</comment>
<reference evidence="1" key="1">
    <citation type="journal article" date="2019" name="Sci. Rep.">
        <title>Draft genome of Tanacetum cinerariifolium, the natural source of mosquito coil.</title>
        <authorList>
            <person name="Yamashiro T."/>
            <person name="Shiraishi A."/>
            <person name="Satake H."/>
            <person name="Nakayama K."/>
        </authorList>
    </citation>
    <scope>NUCLEOTIDE SEQUENCE</scope>
</reference>
<feature type="non-terminal residue" evidence="1">
    <location>
        <position position="59"/>
    </location>
</feature>
<gene>
    <name evidence="1" type="ORF">Tci_926335</name>
</gene>
<feature type="non-terminal residue" evidence="1">
    <location>
        <position position="1"/>
    </location>
</feature>
<accession>A0A699X956</accession>
<proteinExistence type="predicted"/>
<organism evidence="1">
    <name type="scientific">Tanacetum cinerariifolium</name>
    <name type="common">Dalmatian daisy</name>
    <name type="synonym">Chrysanthemum cinerariifolium</name>
    <dbReference type="NCBI Taxonomy" id="118510"/>
    <lineage>
        <taxon>Eukaryota</taxon>
        <taxon>Viridiplantae</taxon>
        <taxon>Streptophyta</taxon>
        <taxon>Embryophyta</taxon>
        <taxon>Tracheophyta</taxon>
        <taxon>Spermatophyta</taxon>
        <taxon>Magnoliopsida</taxon>
        <taxon>eudicotyledons</taxon>
        <taxon>Gunneridae</taxon>
        <taxon>Pentapetalae</taxon>
        <taxon>asterids</taxon>
        <taxon>campanulids</taxon>
        <taxon>Asterales</taxon>
        <taxon>Asteraceae</taxon>
        <taxon>Asteroideae</taxon>
        <taxon>Anthemideae</taxon>
        <taxon>Anthemidinae</taxon>
        <taxon>Tanacetum</taxon>
    </lineage>
</organism>